<dbReference type="Gene3D" id="1.25.40.10">
    <property type="entry name" value="Tetratricopeptide repeat domain"/>
    <property type="match status" value="1"/>
</dbReference>
<dbReference type="Proteomes" id="UP000322315">
    <property type="component" value="Unassembled WGS sequence"/>
</dbReference>
<dbReference type="SUPFAM" id="SSF82171">
    <property type="entry name" value="DPP6 N-terminal domain-like"/>
    <property type="match status" value="1"/>
</dbReference>
<reference evidence="7" key="3">
    <citation type="submission" date="2019-09" db="EMBL/GenBank/DDBJ databases">
        <authorList>
            <person name="Zhang D.-C."/>
        </authorList>
    </citation>
    <scope>NUCLEOTIDE SEQUENCE</scope>
    <source>
        <strain evidence="7">RU-4-M-4</strain>
    </source>
</reference>
<dbReference type="InterPro" id="IPR006664">
    <property type="entry name" value="OMP_bac"/>
</dbReference>
<evidence type="ECO:0000256" key="2">
    <source>
        <dbReference type="ARBA" id="ARBA00023136"/>
    </source>
</evidence>
<evidence type="ECO:0000313" key="8">
    <source>
        <dbReference type="EMBL" id="TSJ72074.1"/>
    </source>
</evidence>
<gene>
    <name evidence="7" type="ORF">F2B50_16625</name>
    <name evidence="8" type="ORF">FPF71_16625</name>
</gene>
<keyword evidence="3" id="KW-0998">Cell outer membrane</keyword>
<evidence type="ECO:0000259" key="6">
    <source>
        <dbReference type="PROSITE" id="PS51123"/>
    </source>
</evidence>
<dbReference type="PANTHER" id="PTHR30329:SF21">
    <property type="entry name" value="LIPOPROTEIN YIAD-RELATED"/>
    <property type="match status" value="1"/>
</dbReference>
<keyword evidence="9" id="KW-1185">Reference proteome</keyword>
<dbReference type="CDD" id="cd07185">
    <property type="entry name" value="OmpA_C-like"/>
    <property type="match status" value="1"/>
</dbReference>
<dbReference type="InterPro" id="IPR036737">
    <property type="entry name" value="OmpA-like_sf"/>
</dbReference>
<evidence type="ECO:0000256" key="4">
    <source>
        <dbReference type="PROSITE-ProRule" id="PRU00473"/>
    </source>
</evidence>
<protein>
    <submittedName>
        <fullName evidence="7">OmpA family protein</fullName>
    </submittedName>
</protein>
<evidence type="ECO:0000313" key="9">
    <source>
        <dbReference type="Proteomes" id="UP000315145"/>
    </source>
</evidence>
<feature type="signal peptide" evidence="5">
    <location>
        <begin position="1"/>
        <end position="23"/>
    </location>
</feature>
<dbReference type="EMBL" id="VWRS01000012">
    <property type="protein sequence ID" value="KAA5821128.1"/>
    <property type="molecule type" value="Genomic_DNA"/>
</dbReference>
<dbReference type="Proteomes" id="UP000315145">
    <property type="component" value="Unassembled WGS sequence"/>
</dbReference>
<reference evidence="7 10" key="1">
    <citation type="journal article" date="2015" name="Int. J. Syst. Evol. Microbiol.">
        <title>Algibacter amylolyticus sp. nov., isolated from intertidal sediment.</title>
        <authorList>
            <person name="Zhang D.C."/>
            <person name="Wu J."/>
            <person name="Neuner K."/>
            <person name="Yao J."/>
            <person name="Margesin R."/>
        </authorList>
    </citation>
    <scope>NUCLEOTIDE SEQUENCE [LARGE SCALE GENOMIC DNA]</scope>
    <source>
        <strain evidence="7 10">RU-4-M-4</strain>
    </source>
</reference>
<dbReference type="InterPro" id="IPR006665">
    <property type="entry name" value="OmpA-like"/>
</dbReference>
<dbReference type="AlphaFoldDB" id="A0A5M7AYF5"/>
<dbReference type="Pfam" id="PF07676">
    <property type="entry name" value="PD40"/>
    <property type="match status" value="1"/>
</dbReference>
<evidence type="ECO:0000313" key="7">
    <source>
        <dbReference type="EMBL" id="KAA5821128.1"/>
    </source>
</evidence>
<evidence type="ECO:0000256" key="5">
    <source>
        <dbReference type="SAM" id="SignalP"/>
    </source>
</evidence>
<dbReference type="GO" id="GO:0009279">
    <property type="term" value="C:cell outer membrane"/>
    <property type="evidence" value="ECO:0007669"/>
    <property type="project" value="UniProtKB-SubCell"/>
</dbReference>
<evidence type="ECO:0000256" key="3">
    <source>
        <dbReference type="ARBA" id="ARBA00023237"/>
    </source>
</evidence>
<feature type="chain" id="PRO_5024392461" evidence="5">
    <location>
        <begin position="24"/>
        <end position="577"/>
    </location>
</feature>
<evidence type="ECO:0000313" key="10">
    <source>
        <dbReference type="Proteomes" id="UP000322315"/>
    </source>
</evidence>
<dbReference type="PANTHER" id="PTHR30329">
    <property type="entry name" value="STATOR ELEMENT OF FLAGELLAR MOTOR COMPLEX"/>
    <property type="match status" value="1"/>
</dbReference>
<dbReference type="Gene3D" id="2.120.10.30">
    <property type="entry name" value="TolB, C-terminal domain"/>
    <property type="match status" value="1"/>
</dbReference>
<organism evidence="7 10">
    <name type="scientific">Algibacter amylolyticus</name>
    <dbReference type="NCBI Taxonomy" id="1608400"/>
    <lineage>
        <taxon>Bacteria</taxon>
        <taxon>Pseudomonadati</taxon>
        <taxon>Bacteroidota</taxon>
        <taxon>Flavobacteriia</taxon>
        <taxon>Flavobacteriales</taxon>
        <taxon>Flavobacteriaceae</taxon>
        <taxon>Algibacter</taxon>
    </lineage>
</organism>
<dbReference type="PRINTS" id="PR01021">
    <property type="entry name" value="OMPADOMAIN"/>
</dbReference>
<evidence type="ECO:0000256" key="1">
    <source>
        <dbReference type="ARBA" id="ARBA00004442"/>
    </source>
</evidence>
<dbReference type="InterPro" id="IPR011042">
    <property type="entry name" value="6-blade_b-propeller_TolB-like"/>
</dbReference>
<feature type="domain" description="OmpA-like" evidence="6">
    <location>
        <begin position="455"/>
        <end position="577"/>
    </location>
</feature>
<dbReference type="InterPro" id="IPR050330">
    <property type="entry name" value="Bact_OuterMem_StrucFunc"/>
</dbReference>
<dbReference type="Pfam" id="PF00691">
    <property type="entry name" value="OmpA"/>
    <property type="match status" value="1"/>
</dbReference>
<dbReference type="InterPro" id="IPR011659">
    <property type="entry name" value="WD40"/>
</dbReference>
<keyword evidence="2 4" id="KW-0472">Membrane</keyword>
<dbReference type="RefSeq" id="WP_144118056.1">
    <property type="nucleotide sequence ID" value="NZ_JACHGE010000011.1"/>
</dbReference>
<dbReference type="PROSITE" id="PS51123">
    <property type="entry name" value="OMPA_2"/>
    <property type="match status" value="1"/>
</dbReference>
<proteinExistence type="predicted"/>
<dbReference type="InterPro" id="IPR011990">
    <property type="entry name" value="TPR-like_helical_dom_sf"/>
</dbReference>
<comment type="caution">
    <text evidence="7">The sequence shown here is derived from an EMBL/GenBank/DDBJ whole genome shotgun (WGS) entry which is preliminary data.</text>
</comment>
<dbReference type="SUPFAM" id="SSF103088">
    <property type="entry name" value="OmpA-like"/>
    <property type="match status" value="1"/>
</dbReference>
<dbReference type="Gene3D" id="3.30.1330.60">
    <property type="entry name" value="OmpA-like domain"/>
    <property type="match status" value="1"/>
</dbReference>
<dbReference type="SUPFAM" id="SSF48452">
    <property type="entry name" value="TPR-like"/>
    <property type="match status" value="1"/>
</dbReference>
<reference evidence="8 9" key="2">
    <citation type="submission" date="2019-07" db="EMBL/GenBank/DDBJ databases">
        <title>Algibacter marinivivus sp. nov., isolated from the surface of a marine red alga.</title>
        <authorList>
            <person name="Zhong X."/>
            <person name="Xu W."/>
            <person name="Zhang Y."/>
            <person name="Zhang Q."/>
            <person name="Du Z."/>
        </authorList>
    </citation>
    <scope>NUCLEOTIDE SEQUENCE [LARGE SCALE GENOMIC DNA]</scope>
    <source>
        <strain evidence="8 9">RU-4-M-4</strain>
    </source>
</reference>
<sequence length="577" mass="64948">MKLKNYIATVLMLSITLCTYAQNAQQQKADNLFNNFAFVQATNAYHKLINQGINTNYATRQLADSYSYLRNPDSAVIYYEKVIKQNNVPTAYYYNYSQALRGVEDYKTSRTLMKQFKDAGGDIEEARYLKDSDFLNAIFNAKKHFTLKDVKFNSKYSDFGAYKHGNKIYFTSARDKGDIKKHINAWDEEPFLNIYAINANSNDTLIGNKAKLKGRVNSVYHDGPLTITKDGKTMYFSRTDFIKNVLGRNGNGISNLKIYKATLVNGKWKNIEELPFNSNHFSNGHPALSEDETKLYFASDRSGGHGGSDIYYVDIYNGTFGKPQNLGATVNTSKNEKFPFVNREGALFFSSDGHPGLGLLDIYGTVADENKNIVSVINLGTPVNSSKDDFSFFMNEDGLSGYFASNRKGGAGSDDIYAFERVSTLELEETKNETDLEIAEDNTISTAPSNTLKTESIEDVSFSPIYFNFNSASIRNQDKIALDNLVNTMLDVYPNMSIDIESFSDARGTETYNDMLSQKRATNVYNYLLSKGVLASRITSYMGYGEKNLINDCNSAKKCTEAQHQENRRTEFTVQMN</sequence>
<accession>A0A5M7AYF5</accession>
<name>A0A5M7AYF5_9FLAO</name>
<dbReference type="EMBL" id="VMBF01000012">
    <property type="protein sequence ID" value="TSJ72074.1"/>
    <property type="molecule type" value="Genomic_DNA"/>
</dbReference>
<dbReference type="OrthoDB" id="9809364at2"/>
<keyword evidence="5" id="KW-0732">Signal</keyword>
<comment type="subcellular location">
    <subcellularLocation>
        <location evidence="1">Cell outer membrane</location>
    </subcellularLocation>
</comment>